<dbReference type="EMBL" id="ASGP02000007">
    <property type="protein sequence ID" value="KAH9497930.1"/>
    <property type="molecule type" value="Genomic_DNA"/>
</dbReference>
<evidence type="ECO:0000313" key="9">
    <source>
        <dbReference type="EMBL" id="KAH9497930.1"/>
    </source>
</evidence>
<dbReference type="InterPro" id="IPR006751">
    <property type="entry name" value="TAFII55_prot_cons_reg"/>
</dbReference>
<dbReference type="GO" id="GO:0016251">
    <property type="term" value="F:RNA polymerase II general transcription initiation factor activity"/>
    <property type="evidence" value="ECO:0007669"/>
    <property type="project" value="TreeGrafter"/>
</dbReference>
<evidence type="ECO:0000256" key="1">
    <source>
        <dbReference type="ARBA" id="ARBA00004123"/>
    </source>
</evidence>
<dbReference type="SMART" id="SM01370">
    <property type="entry name" value="TAFII55_N"/>
    <property type="match status" value="1"/>
</dbReference>
<dbReference type="CDD" id="cd08047">
    <property type="entry name" value="TAF7"/>
    <property type="match status" value="1"/>
</dbReference>
<keyword evidence="5" id="KW-0539">Nucleus</keyword>
<keyword evidence="6" id="KW-0175">Coiled coil</keyword>
<evidence type="ECO:0000256" key="4">
    <source>
        <dbReference type="ARBA" id="ARBA00023163"/>
    </source>
</evidence>
<organism evidence="9 10">
    <name type="scientific">Dermatophagoides farinae</name>
    <name type="common">American house dust mite</name>
    <dbReference type="NCBI Taxonomy" id="6954"/>
    <lineage>
        <taxon>Eukaryota</taxon>
        <taxon>Metazoa</taxon>
        <taxon>Ecdysozoa</taxon>
        <taxon>Arthropoda</taxon>
        <taxon>Chelicerata</taxon>
        <taxon>Arachnida</taxon>
        <taxon>Acari</taxon>
        <taxon>Acariformes</taxon>
        <taxon>Sarcoptiformes</taxon>
        <taxon>Astigmata</taxon>
        <taxon>Psoroptidia</taxon>
        <taxon>Analgoidea</taxon>
        <taxon>Pyroglyphidae</taxon>
        <taxon>Dermatophagoidinae</taxon>
        <taxon>Dermatophagoides</taxon>
    </lineage>
</organism>
<sequence>MPLEEQPQKSIDSINDNFELESQFILRLPSLPAASLRAAIKSGVLNLKDRLSIQIDQDIRNGVVRFDGWVLPAKIVDLPTILESLKTLDNKNFYKTSDISQIMICKEETDEVKEDPDEVVKKTKDGRDKKYLYPHGITKPLKNVRKRRFRKTLRKKYVDFPEIEKEVKRLLRQDNEATNVRFEIVNIEEENKDKIDSKEKESSNMMNVTNSALDDRDLFGDVVSSSDDNDDDDERIGYSDDGSRMSSTFRDYLRDHNVDDNSKINLDKNLSFSQVFSQQQPSTSMDNMDIASSSSNVYDYPTTTGIDDDGGVEENNEASYSLTKNLENESIRIKLQELEQEILNLQTQRHVQQTELDSIENMALKQRFQAIIDDLREQEMAKKREYDELKKSSSSSSLF</sequence>
<evidence type="ECO:0000259" key="8">
    <source>
        <dbReference type="SMART" id="SM01370"/>
    </source>
</evidence>
<dbReference type="InterPro" id="IPR037817">
    <property type="entry name" value="TAF7"/>
</dbReference>
<comment type="subcellular location">
    <subcellularLocation>
        <location evidence="1">Nucleus</location>
    </subcellularLocation>
</comment>
<evidence type="ECO:0000256" key="3">
    <source>
        <dbReference type="ARBA" id="ARBA00023015"/>
    </source>
</evidence>
<reference evidence="9" key="2">
    <citation type="journal article" date="2022" name="Res Sq">
        <title>Comparative Genomics Reveals Insights into the Divergent Evolution of Astigmatic Mites and Household Pest Adaptations.</title>
        <authorList>
            <person name="Xiong Q."/>
            <person name="Wan A.T.-Y."/>
            <person name="Liu X.-Y."/>
            <person name="Fung C.S.-H."/>
            <person name="Xiao X."/>
            <person name="Malainual N."/>
            <person name="Hou J."/>
            <person name="Wang L."/>
            <person name="Wang M."/>
            <person name="Yang K."/>
            <person name="Cui Y."/>
            <person name="Leung E."/>
            <person name="Nong W."/>
            <person name="Shin S.-K."/>
            <person name="Au S."/>
            <person name="Jeong K.Y."/>
            <person name="Chew F.T."/>
            <person name="Hui J."/>
            <person name="Leung T.F."/>
            <person name="Tungtrongchitr A."/>
            <person name="Zhong N."/>
            <person name="Liu Z."/>
            <person name="Tsui S."/>
        </authorList>
    </citation>
    <scope>NUCLEOTIDE SEQUENCE</scope>
    <source>
        <strain evidence="9">Derf</strain>
        <tissue evidence="9">Whole organism</tissue>
    </source>
</reference>
<feature type="domain" description="TAFII55 protein conserved region" evidence="8">
    <location>
        <begin position="20"/>
        <end position="179"/>
    </location>
</feature>
<dbReference type="PANTHER" id="PTHR12228:SF0">
    <property type="entry name" value="TATA-BOX BINDING PROTEIN ASSOCIATED FACTOR 7"/>
    <property type="match status" value="1"/>
</dbReference>
<dbReference type="PANTHER" id="PTHR12228">
    <property type="entry name" value="TRANSCRIPTION INITIATION FACTOR TFIID 55 KD SUBUNIT-RELATED"/>
    <property type="match status" value="1"/>
</dbReference>
<accession>A0A922HQH2</accession>
<reference evidence="9" key="1">
    <citation type="submission" date="2013-05" db="EMBL/GenBank/DDBJ databases">
        <authorList>
            <person name="Yim A.K.Y."/>
            <person name="Chan T.F."/>
            <person name="Ji K.M."/>
            <person name="Liu X.Y."/>
            <person name="Zhou J.W."/>
            <person name="Li R.Q."/>
            <person name="Yang K.Y."/>
            <person name="Li J."/>
            <person name="Li M."/>
            <person name="Law P.T.W."/>
            <person name="Wu Y.L."/>
            <person name="Cai Z.L."/>
            <person name="Qin H."/>
            <person name="Bao Y."/>
            <person name="Leung R.K.K."/>
            <person name="Ng P.K.S."/>
            <person name="Zou J."/>
            <person name="Zhong X.J."/>
            <person name="Ran P.X."/>
            <person name="Zhong N.S."/>
            <person name="Liu Z.G."/>
            <person name="Tsui S.K.W."/>
        </authorList>
    </citation>
    <scope>NUCLEOTIDE SEQUENCE</scope>
    <source>
        <strain evidence="9">Derf</strain>
        <tissue evidence="9">Whole organism</tissue>
    </source>
</reference>
<evidence type="ECO:0000313" key="10">
    <source>
        <dbReference type="Proteomes" id="UP000790347"/>
    </source>
</evidence>
<dbReference type="GO" id="GO:0051123">
    <property type="term" value="P:RNA polymerase II preinitiation complex assembly"/>
    <property type="evidence" value="ECO:0007669"/>
    <property type="project" value="TreeGrafter"/>
</dbReference>
<dbReference type="GO" id="GO:0005669">
    <property type="term" value="C:transcription factor TFIID complex"/>
    <property type="evidence" value="ECO:0007669"/>
    <property type="project" value="InterPro"/>
</dbReference>
<comment type="similarity">
    <text evidence="2">Belongs to the TAF7 family.</text>
</comment>
<keyword evidence="3" id="KW-0805">Transcription regulation</keyword>
<evidence type="ECO:0000256" key="7">
    <source>
        <dbReference type="SAM" id="MobiDB-lite"/>
    </source>
</evidence>
<evidence type="ECO:0000256" key="5">
    <source>
        <dbReference type="ARBA" id="ARBA00023242"/>
    </source>
</evidence>
<comment type="caution">
    <text evidence="9">The sequence shown here is derived from an EMBL/GenBank/DDBJ whole genome shotgun (WGS) entry which is preliminary data.</text>
</comment>
<name>A0A922HQH2_DERFA</name>
<evidence type="ECO:0000256" key="2">
    <source>
        <dbReference type="ARBA" id="ARBA00009368"/>
    </source>
</evidence>
<dbReference type="AlphaFoldDB" id="A0A922HQH2"/>
<keyword evidence="10" id="KW-1185">Reference proteome</keyword>
<evidence type="ECO:0000256" key="6">
    <source>
        <dbReference type="SAM" id="Coils"/>
    </source>
</evidence>
<protein>
    <submittedName>
        <fullName evidence="9">Transcription initiation factor TFIID subunit 7</fullName>
    </submittedName>
</protein>
<gene>
    <name evidence="9" type="primary">TAF7</name>
    <name evidence="9" type="ORF">DERF_013863</name>
</gene>
<dbReference type="Proteomes" id="UP000790347">
    <property type="component" value="Unassembled WGS sequence"/>
</dbReference>
<dbReference type="Pfam" id="PF04658">
    <property type="entry name" value="TAFII55_N"/>
    <property type="match status" value="1"/>
</dbReference>
<keyword evidence="4" id="KW-0804">Transcription</keyword>
<proteinExistence type="inferred from homology"/>
<feature type="region of interest" description="Disordered" evidence="7">
    <location>
        <begin position="219"/>
        <end position="242"/>
    </location>
</feature>
<feature type="coiled-coil region" evidence="6">
    <location>
        <begin position="328"/>
        <end position="392"/>
    </location>
</feature>